<dbReference type="GO" id="GO:0016020">
    <property type="term" value="C:membrane"/>
    <property type="evidence" value="ECO:0007669"/>
    <property type="project" value="InterPro"/>
</dbReference>
<dbReference type="Gene3D" id="6.10.340.10">
    <property type="match status" value="1"/>
</dbReference>
<feature type="domain" description="GGDEF" evidence="5">
    <location>
        <begin position="295"/>
        <end position="428"/>
    </location>
</feature>
<name>A0A4U1HIR2_9BURK</name>
<comment type="catalytic activity">
    <reaction evidence="1">
        <text>3',3'-c-di-GMP + H2O = 5'-phosphoguanylyl(3'-&gt;5')guanosine + H(+)</text>
        <dbReference type="Rhea" id="RHEA:24902"/>
        <dbReference type="ChEBI" id="CHEBI:15377"/>
        <dbReference type="ChEBI" id="CHEBI:15378"/>
        <dbReference type="ChEBI" id="CHEBI:58754"/>
        <dbReference type="ChEBI" id="CHEBI:58805"/>
        <dbReference type="EC" id="3.1.4.52"/>
    </reaction>
    <physiologicalReaction direction="left-to-right" evidence="1">
        <dbReference type="Rhea" id="RHEA:24903"/>
    </physiologicalReaction>
</comment>
<dbReference type="GO" id="GO:0071732">
    <property type="term" value="P:cellular response to nitric oxide"/>
    <property type="evidence" value="ECO:0007669"/>
    <property type="project" value="UniProtKB-ARBA"/>
</dbReference>
<dbReference type="SUPFAM" id="SSF141868">
    <property type="entry name" value="EAL domain-like"/>
    <property type="match status" value="1"/>
</dbReference>
<feature type="transmembrane region" description="Helical" evidence="2">
    <location>
        <begin position="190"/>
        <end position="213"/>
    </location>
</feature>
<dbReference type="Pfam" id="PF12729">
    <property type="entry name" value="4HB_MCP_1"/>
    <property type="match status" value="1"/>
</dbReference>
<gene>
    <name evidence="6" type="ORF">FAZ69_30550</name>
</gene>
<keyword evidence="2" id="KW-1133">Transmembrane helix</keyword>
<dbReference type="InterPro" id="IPR024478">
    <property type="entry name" value="HlyB_4HB_MCP"/>
</dbReference>
<evidence type="ECO:0000259" key="4">
    <source>
        <dbReference type="PROSITE" id="PS50885"/>
    </source>
</evidence>
<dbReference type="PANTHER" id="PTHR44757">
    <property type="entry name" value="DIGUANYLATE CYCLASE DGCP"/>
    <property type="match status" value="1"/>
</dbReference>
<dbReference type="FunFam" id="3.30.70.270:FF:000001">
    <property type="entry name" value="Diguanylate cyclase domain protein"/>
    <property type="match status" value="1"/>
</dbReference>
<dbReference type="SUPFAM" id="SSF158472">
    <property type="entry name" value="HAMP domain-like"/>
    <property type="match status" value="1"/>
</dbReference>
<dbReference type="Proteomes" id="UP000305539">
    <property type="component" value="Unassembled WGS sequence"/>
</dbReference>
<evidence type="ECO:0000313" key="7">
    <source>
        <dbReference type="Proteomes" id="UP000305539"/>
    </source>
</evidence>
<dbReference type="FunFam" id="3.20.20.450:FF:000001">
    <property type="entry name" value="Cyclic di-GMP phosphodiesterase yahA"/>
    <property type="match status" value="1"/>
</dbReference>
<dbReference type="InterPro" id="IPR003660">
    <property type="entry name" value="HAMP_dom"/>
</dbReference>
<dbReference type="SMART" id="SM00052">
    <property type="entry name" value="EAL"/>
    <property type="match status" value="1"/>
</dbReference>
<dbReference type="CDD" id="cd01948">
    <property type="entry name" value="EAL"/>
    <property type="match status" value="1"/>
</dbReference>
<keyword evidence="7" id="KW-1185">Reference proteome</keyword>
<evidence type="ECO:0000256" key="1">
    <source>
        <dbReference type="ARBA" id="ARBA00051114"/>
    </source>
</evidence>
<dbReference type="PANTHER" id="PTHR44757:SF2">
    <property type="entry name" value="BIOFILM ARCHITECTURE MAINTENANCE PROTEIN MBAA"/>
    <property type="match status" value="1"/>
</dbReference>
<accession>A0A4U1HIR2</accession>
<proteinExistence type="predicted"/>
<dbReference type="Pfam" id="PF00672">
    <property type="entry name" value="HAMP"/>
    <property type="match status" value="1"/>
</dbReference>
<dbReference type="GO" id="GO:0071111">
    <property type="term" value="F:cyclic-guanylate-specific phosphodiesterase activity"/>
    <property type="evidence" value="ECO:0007669"/>
    <property type="project" value="UniProtKB-EC"/>
</dbReference>
<evidence type="ECO:0000259" key="3">
    <source>
        <dbReference type="PROSITE" id="PS50883"/>
    </source>
</evidence>
<dbReference type="EMBL" id="SWJE01000024">
    <property type="protein sequence ID" value="TKC79204.1"/>
    <property type="molecule type" value="Genomic_DNA"/>
</dbReference>
<dbReference type="Gene3D" id="3.20.20.450">
    <property type="entry name" value="EAL domain"/>
    <property type="match status" value="1"/>
</dbReference>
<dbReference type="CDD" id="cd01949">
    <property type="entry name" value="GGDEF"/>
    <property type="match status" value="1"/>
</dbReference>
<dbReference type="PROSITE" id="PS50887">
    <property type="entry name" value="GGDEF"/>
    <property type="match status" value="1"/>
</dbReference>
<dbReference type="SUPFAM" id="SSF55073">
    <property type="entry name" value="Nucleotide cyclase"/>
    <property type="match status" value="1"/>
</dbReference>
<comment type="caution">
    <text evidence="6">The sequence shown here is derived from an EMBL/GenBank/DDBJ whole genome shotgun (WGS) entry which is preliminary data.</text>
</comment>
<evidence type="ECO:0000256" key="2">
    <source>
        <dbReference type="SAM" id="Phobius"/>
    </source>
</evidence>
<evidence type="ECO:0000259" key="5">
    <source>
        <dbReference type="PROSITE" id="PS50887"/>
    </source>
</evidence>
<dbReference type="SMART" id="SM00267">
    <property type="entry name" value="GGDEF"/>
    <property type="match status" value="1"/>
</dbReference>
<dbReference type="InterPro" id="IPR043128">
    <property type="entry name" value="Rev_trsase/Diguanyl_cyclase"/>
</dbReference>
<reference evidence="6 7" key="1">
    <citation type="submission" date="2019-04" db="EMBL/GenBank/DDBJ databases">
        <title>Trinickia sp. 7GSK02, isolated from subtropical forest soil.</title>
        <authorList>
            <person name="Gao Z.-H."/>
            <person name="Qiu L.-H."/>
        </authorList>
    </citation>
    <scope>NUCLEOTIDE SEQUENCE [LARGE SCALE GENOMIC DNA]</scope>
    <source>
        <strain evidence="6 7">7GSK02</strain>
    </source>
</reference>
<dbReference type="Pfam" id="PF00990">
    <property type="entry name" value="GGDEF"/>
    <property type="match status" value="1"/>
</dbReference>
<sequence length="701" mass="76855">MTRYRLLSTIKSRIIFALGIGAVTTITIGLFGTFSVSRMSTDVHGMYSENTVQLAKLSNVTIALLNSRATLRRLQATRLAADVERFAPGIRADLDMADREWASYYPADVHDGRERELAGRLDALIAQNRRYADQAVAAFTASNFDAAAAALNGGAEVAAALTWVLREDVALRLQQAKAASDESTSTASRISAISVVLVVVNLLIAAAVSVAILRSILGPLKRAVGMANNIASGKLENRLTVDSRDEIGQLFAAMKKMERQLRQMIYHDPLTSLPNRVLFNERLKQTVAGPADPDALLGVMMIDMDRFKGVNDTMGHAAGDELLSEAAERLTVCIRPGDTVARLGGDEFAVLLPNVQDRRILDDIARRIIARFDERFALNGREVFVTCSIGISLYPVDSIEPDDLLKYADSAMYLAKRSGRRGFRYYSKELTEDAAKRLALESELRRAVERGELELHYQPKVSFPHHEVVGSEALLRWRRAGVGLVPPNDFIPVAEETGLIVDMGNWVLREACRAAAEWNAGGEALHKVSVNLSARQFESHDLVSVVGAILDETGCRPEWLELEITESLLLEEDGAILTTLSAFRAMGLSIAIDDFGTGYSSLSYLARFPIDTLKIDKSFVQKAATDRRHAELVKAILSIARCLGQEVVAEGVETAEQAVFLRQNGCQVAQGFLFSRPLPKPDMASLPRRFAPAEPSELASR</sequence>
<dbReference type="InterPro" id="IPR001633">
    <property type="entry name" value="EAL_dom"/>
</dbReference>
<dbReference type="Gene3D" id="3.30.70.270">
    <property type="match status" value="1"/>
</dbReference>
<feature type="domain" description="HAMP" evidence="4">
    <location>
        <begin position="214"/>
        <end position="266"/>
    </location>
</feature>
<keyword evidence="2" id="KW-0812">Transmembrane</keyword>
<dbReference type="InterPro" id="IPR052155">
    <property type="entry name" value="Biofilm_reg_signaling"/>
</dbReference>
<feature type="transmembrane region" description="Helical" evidence="2">
    <location>
        <begin position="12"/>
        <end position="34"/>
    </location>
</feature>
<dbReference type="NCBIfam" id="TIGR00254">
    <property type="entry name" value="GGDEF"/>
    <property type="match status" value="1"/>
</dbReference>
<protein>
    <submittedName>
        <fullName evidence="6">EAL domain-containing protein</fullName>
    </submittedName>
</protein>
<keyword evidence="2" id="KW-0472">Membrane</keyword>
<dbReference type="InterPro" id="IPR029787">
    <property type="entry name" value="Nucleotide_cyclase"/>
</dbReference>
<dbReference type="AlphaFoldDB" id="A0A4U1HIR2"/>
<dbReference type="Pfam" id="PF00563">
    <property type="entry name" value="EAL"/>
    <property type="match status" value="1"/>
</dbReference>
<organism evidence="6 7">
    <name type="scientific">Trinickia terrae</name>
    <dbReference type="NCBI Taxonomy" id="2571161"/>
    <lineage>
        <taxon>Bacteria</taxon>
        <taxon>Pseudomonadati</taxon>
        <taxon>Pseudomonadota</taxon>
        <taxon>Betaproteobacteria</taxon>
        <taxon>Burkholderiales</taxon>
        <taxon>Burkholderiaceae</taxon>
        <taxon>Trinickia</taxon>
    </lineage>
</organism>
<dbReference type="CDD" id="cd06225">
    <property type="entry name" value="HAMP"/>
    <property type="match status" value="1"/>
</dbReference>
<dbReference type="PROSITE" id="PS50883">
    <property type="entry name" value="EAL"/>
    <property type="match status" value="1"/>
</dbReference>
<dbReference type="RefSeq" id="WP_136898832.1">
    <property type="nucleotide sequence ID" value="NZ_SWJE01000024.1"/>
</dbReference>
<dbReference type="GO" id="GO:0007165">
    <property type="term" value="P:signal transduction"/>
    <property type="evidence" value="ECO:0007669"/>
    <property type="project" value="InterPro"/>
</dbReference>
<dbReference type="SMART" id="SM00304">
    <property type="entry name" value="HAMP"/>
    <property type="match status" value="1"/>
</dbReference>
<dbReference type="PROSITE" id="PS50885">
    <property type="entry name" value="HAMP"/>
    <property type="match status" value="1"/>
</dbReference>
<dbReference type="InterPro" id="IPR035919">
    <property type="entry name" value="EAL_sf"/>
</dbReference>
<dbReference type="OrthoDB" id="9813903at2"/>
<dbReference type="InterPro" id="IPR000160">
    <property type="entry name" value="GGDEF_dom"/>
</dbReference>
<evidence type="ECO:0000313" key="6">
    <source>
        <dbReference type="EMBL" id="TKC79204.1"/>
    </source>
</evidence>
<feature type="domain" description="EAL" evidence="3">
    <location>
        <begin position="437"/>
        <end position="691"/>
    </location>
</feature>